<evidence type="ECO:0000313" key="2">
    <source>
        <dbReference type="EMBL" id="GAA4751319.1"/>
    </source>
</evidence>
<name>A0ABP8ZAU8_9ACTN</name>
<feature type="signal peptide" evidence="1">
    <location>
        <begin position="1"/>
        <end position="30"/>
    </location>
</feature>
<comment type="caution">
    <text evidence="2">The sequence shown here is derived from an EMBL/GenBank/DDBJ whole genome shotgun (WGS) entry which is preliminary data.</text>
</comment>
<accession>A0ABP8ZAU8</accession>
<dbReference type="Proteomes" id="UP001499882">
    <property type="component" value="Unassembled WGS sequence"/>
</dbReference>
<proteinExistence type="predicted"/>
<feature type="chain" id="PRO_5045553020" description="Ig-like domain-containing protein" evidence="1">
    <location>
        <begin position="31"/>
        <end position="127"/>
    </location>
</feature>
<dbReference type="EMBL" id="BAABKN010000026">
    <property type="protein sequence ID" value="GAA4751319.1"/>
    <property type="molecule type" value="Genomic_DNA"/>
</dbReference>
<reference evidence="3" key="1">
    <citation type="journal article" date="2019" name="Int. J. Syst. Evol. Microbiol.">
        <title>The Global Catalogue of Microorganisms (GCM) 10K type strain sequencing project: providing services to taxonomists for standard genome sequencing and annotation.</title>
        <authorList>
            <consortium name="The Broad Institute Genomics Platform"/>
            <consortium name="The Broad Institute Genome Sequencing Center for Infectious Disease"/>
            <person name="Wu L."/>
            <person name="Ma J."/>
        </authorList>
    </citation>
    <scope>NUCLEOTIDE SEQUENCE [LARGE SCALE GENOMIC DNA]</scope>
    <source>
        <strain evidence="3">JCM 18532</strain>
    </source>
</reference>
<evidence type="ECO:0000256" key="1">
    <source>
        <dbReference type="SAM" id="SignalP"/>
    </source>
</evidence>
<keyword evidence="3" id="KW-1185">Reference proteome</keyword>
<evidence type="ECO:0000313" key="3">
    <source>
        <dbReference type="Proteomes" id="UP001499882"/>
    </source>
</evidence>
<gene>
    <name evidence="2" type="ORF">GCM10023350_40680</name>
</gene>
<keyword evidence="1" id="KW-0732">Signal</keyword>
<evidence type="ECO:0008006" key="4">
    <source>
        <dbReference type="Google" id="ProtNLM"/>
    </source>
</evidence>
<protein>
    <recommendedName>
        <fullName evidence="4">Ig-like domain-containing protein</fullName>
    </recommendedName>
</protein>
<organism evidence="2 3">
    <name type="scientific">Nocardioides endophyticus</name>
    <dbReference type="NCBI Taxonomy" id="1353775"/>
    <lineage>
        <taxon>Bacteria</taxon>
        <taxon>Bacillati</taxon>
        <taxon>Actinomycetota</taxon>
        <taxon>Actinomycetes</taxon>
        <taxon>Propionibacteriales</taxon>
        <taxon>Nocardioidaceae</taxon>
        <taxon>Nocardioides</taxon>
    </lineage>
</organism>
<sequence>MLKRSRTRAVGGTFVLVAALLLPGASPANAYSPGTATAKRPAYNVDGTEHFSCSFAGWRSGTRVNWTCELYSPLDGTVYTRRTGYWNAPPSSHTTSTFKWTTNLGEGAFCTRAHGLSVDGGDTDVTC</sequence>